<evidence type="ECO:0000313" key="1">
    <source>
        <dbReference type="EMBL" id="KAF6057648.1"/>
    </source>
</evidence>
<sequence>MVFMICSPCKTLDVIFQKINQHQVLALAPLHSKLQYVTKRKLYKNIYVYRVGEVCSISCEANAGQKRNFRYPRNIKT</sequence>
<dbReference type="AlphaFoldDB" id="A0A8X7NNS4"/>
<dbReference type="OrthoDB" id="4023491at2759"/>
<name>A0A8X7NNS4_CANPA</name>
<proteinExistence type="predicted"/>
<accession>A0A8X7NNS4</accession>
<comment type="caution">
    <text evidence="1">The sequence shown here is derived from an EMBL/GenBank/DDBJ whole genome shotgun (WGS) entry which is preliminary data.</text>
</comment>
<dbReference type="EMBL" id="JABWAB010000003">
    <property type="protein sequence ID" value="KAF6057648.1"/>
    <property type="molecule type" value="Genomic_DNA"/>
</dbReference>
<gene>
    <name evidence="1" type="ORF">FOB60_002203</name>
</gene>
<organism evidence="1 2">
    <name type="scientific">Candida parapsilosis</name>
    <name type="common">Yeast</name>
    <dbReference type="NCBI Taxonomy" id="5480"/>
    <lineage>
        <taxon>Eukaryota</taxon>
        <taxon>Fungi</taxon>
        <taxon>Dikarya</taxon>
        <taxon>Ascomycota</taxon>
        <taxon>Saccharomycotina</taxon>
        <taxon>Pichiomycetes</taxon>
        <taxon>Debaryomycetaceae</taxon>
        <taxon>Candida/Lodderomyces clade</taxon>
        <taxon>Candida</taxon>
    </lineage>
</organism>
<protein>
    <submittedName>
        <fullName evidence="1">Uncharacterized protein</fullName>
    </submittedName>
</protein>
<evidence type="ECO:0000313" key="2">
    <source>
        <dbReference type="Proteomes" id="UP000590412"/>
    </source>
</evidence>
<dbReference type="Proteomes" id="UP000590412">
    <property type="component" value="Unassembled WGS sequence"/>
</dbReference>
<reference evidence="1" key="1">
    <citation type="submission" date="2020-03" db="EMBL/GenBank/DDBJ databases">
        <title>FDA dAtabase for Regulatory Grade micrObial Sequences (FDA-ARGOS): Supporting development and validation of Infectious Disease Dx tests.</title>
        <authorList>
            <person name="Campos J."/>
            <person name="Goldberg B."/>
            <person name="Tallon L."/>
            <person name="Sadzewicz L."/>
            <person name="Vavikolanu K."/>
            <person name="Mehta A."/>
            <person name="Aluvathingal J."/>
            <person name="Nadendla S."/>
            <person name="Nandy P."/>
            <person name="Geyer C."/>
            <person name="Yan Y."/>
            <person name="Sichtig H."/>
        </authorList>
    </citation>
    <scope>NUCLEOTIDE SEQUENCE [LARGE SCALE GENOMIC DNA]</scope>
    <source>
        <strain evidence="1">FDAARGOS_652</strain>
    </source>
</reference>